<proteinExistence type="predicted"/>
<evidence type="ECO:0000313" key="2">
    <source>
        <dbReference type="EMBL" id="GJM64777.1"/>
    </source>
</evidence>
<gene>
    <name evidence="1" type="ORF">PEDI_52220</name>
    <name evidence="2" type="ORF">PEDI_53290</name>
</gene>
<dbReference type="EMBL" id="BQKE01000006">
    <property type="protein sequence ID" value="GJM64670.1"/>
    <property type="molecule type" value="Genomic_DNA"/>
</dbReference>
<name>A0AAN4W442_9BACT</name>
<evidence type="ECO:0000313" key="3">
    <source>
        <dbReference type="Proteomes" id="UP001310022"/>
    </source>
</evidence>
<dbReference type="RefSeq" id="WP_338239736.1">
    <property type="nucleotide sequence ID" value="NZ_BQKE01000006.1"/>
</dbReference>
<dbReference type="EMBL" id="BQKE01000006">
    <property type="protein sequence ID" value="GJM64777.1"/>
    <property type="molecule type" value="Genomic_DNA"/>
</dbReference>
<accession>A0AAN4W442</accession>
<dbReference type="Proteomes" id="UP001310022">
    <property type="component" value="Unassembled WGS sequence"/>
</dbReference>
<sequence>MAKKSFTAKRQTSKAEKVEFNLGNDLINQSVIQLVEKITILDELKKYIRPLRPEEYQILKQDIEKNQGCRDRLTVWVNEHQEYVLIDGHHRFQICTEGRDPKDYLYFDVQEMHFDNIEEVKDWMDELQMGRRNLSKQEVYFIRGRKYNRLKSGRGGDASQQKNTAEYLAEKFNVNARTIKRNGNFAEGIEKLNAELKDLILFGEAPIKTPEIEFIGQYDGAQLDKIIQWAIGGQTVADIKMRLSTQPRPKKVNSSPIDHWKKYMQKSTKEVDQLIKKADQNTMRSLREFYLEQIEKINQHL</sequence>
<comment type="caution">
    <text evidence="2">The sequence shown here is derived from an EMBL/GenBank/DDBJ whole genome shotgun (WGS) entry which is preliminary data.</text>
</comment>
<protein>
    <recommendedName>
        <fullName evidence="4">ParB/Sulfiredoxin domain-containing protein</fullName>
    </recommendedName>
</protein>
<dbReference type="AlphaFoldDB" id="A0AAN4W442"/>
<evidence type="ECO:0008006" key="4">
    <source>
        <dbReference type="Google" id="ProtNLM"/>
    </source>
</evidence>
<dbReference type="Gene3D" id="3.90.1530.10">
    <property type="entry name" value="Conserved hypothetical protein from pyrococcus furiosus pfu- 392566-001, ParB domain"/>
    <property type="match status" value="1"/>
</dbReference>
<reference evidence="2 3" key="1">
    <citation type="submission" date="2021-12" db="EMBL/GenBank/DDBJ databases">
        <title>Genome sequencing of bacteria with rrn-lacking chromosome and rrn-plasmid.</title>
        <authorList>
            <person name="Anda M."/>
            <person name="Iwasaki W."/>
        </authorList>
    </citation>
    <scope>NUCLEOTIDE SEQUENCE [LARGE SCALE GENOMIC DNA]</scope>
    <source>
        <strain evidence="2 3">NBRC 15940</strain>
    </source>
</reference>
<organism evidence="2 3">
    <name type="scientific">Persicobacter diffluens</name>
    <dbReference type="NCBI Taxonomy" id="981"/>
    <lineage>
        <taxon>Bacteria</taxon>
        <taxon>Pseudomonadati</taxon>
        <taxon>Bacteroidota</taxon>
        <taxon>Cytophagia</taxon>
        <taxon>Cytophagales</taxon>
        <taxon>Persicobacteraceae</taxon>
        <taxon>Persicobacter</taxon>
    </lineage>
</organism>
<evidence type="ECO:0000313" key="1">
    <source>
        <dbReference type="EMBL" id="GJM64670.1"/>
    </source>
</evidence>
<keyword evidence="3" id="KW-1185">Reference proteome</keyword>